<reference evidence="1 2" key="1">
    <citation type="submission" date="2018-06" db="EMBL/GenBank/DDBJ databases">
        <title>Comparative genomics reveals the genomic features of Rhizophagus irregularis, R. cerebriforme, R. diaphanum and Gigaspora rosea, and their symbiotic lifestyle signature.</title>
        <authorList>
            <person name="Morin E."/>
            <person name="San Clemente H."/>
            <person name="Chen E.C.H."/>
            <person name="De La Providencia I."/>
            <person name="Hainaut M."/>
            <person name="Kuo A."/>
            <person name="Kohler A."/>
            <person name="Murat C."/>
            <person name="Tang N."/>
            <person name="Roy S."/>
            <person name="Loubradou J."/>
            <person name="Henrissat B."/>
            <person name="Grigoriev I.V."/>
            <person name="Corradi N."/>
            <person name="Roux C."/>
            <person name="Martin F.M."/>
        </authorList>
    </citation>
    <scope>NUCLEOTIDE SEQUENCE [LARGE SCALE GENOMIC DNA]</scope>
    <source>
        <strain evidence="1 2">DAOM 194757</strain>
    </source>
</reference>
<dbReference type="EMBL" id="QKWP01002887">
    <property type="protein sequence ID" value="RIB01914.1"/>
    <property type="molecule type" value="Genomic_DNA"/>
</dbReference>
<sequence>MSNTLTTRWSLSDDLSTIHNPNIVCIKNSTTNRSFGDGIAIRSVGLYPGRMNNYSTSSISQTGGYILRDDRVTFWETDIIGAEIQKHSLLPHMVSIFEK</sequence>
<protein>
    <submittedName>
        <fullName evidence="1">Uncharacterized protein</fullName>
    </submittedName>
</protein>
<evidence type="ECO:0000313" key="1">
    <source>
        <dbReference type="EMBL" id="RIB01914.1"/>
    </source>
</evidence>
<dbReference type="Proteomes" id="UP000266673">
    <property type="component" value="Unassembled WGS sequence"/>
</dbReference>
<dbReference type="AlphaFoldDB" id="A0A397TVP8"/>
<gene>
    <name evidence="1" type="ORF">C2G38_2229318</name>
</gene>
<organism evidence="1 2">
    <name type="scientific">Gigaspora rosea</name>
    <dbReference type="NCBI Taxonomy" id="44941"/>
    <lineage>
        <taxon>Eukaryota</taxon>
        <taxon>Fungi</taxon>
        <taxon>Fungi incertae sedis</taxon>
        <taxon>Mucoromycota</taxon>
        <taxon>Glomeromycotina</taxon>
        <taxon>Glomeromycetes</taxon>
        <taxon>Diversisporales</taxon>
        <taxon>Gigasporaceae</taxon>
        <taxon>Gigaspora</taxon>
    </lineage>
</organism>
<comment type="caution">
    <text evidence="1">The sequence shown here is derived from an EMBL/GenBank/DDBJ whole genome shotgun (WGS) entry which is preliminary data.</text>
</comment>
<name>A0A397TVP8_9GLOM</name>
<accession>A0A397TVP8</accession>
<proteinExistence type="predicted"/>
<keyword evidence="2" id="KW-1185">Reference proteome</keyword>
<evidence type="ECO:0000313" key="2">
    <source>
        <dbReference type="Proteomes" id="UP000266673"/>
    </source>
</evidence>